<evidence type="ECO:0000313" key="2">
    <source>
        <dbReference type="Proteomes" id="UP000039865"/>
    </source>
</evidence>
<name>A0A077ZRB5_STYLE</name>
<gene>
    <name evidence="1" type="primary">Contig6633.g7091</name>
    <name evidence="1" type="ORF">STYLEM_1397</name>
</gene>
<protein>
    <submittedName>
        <fullName evidence="1">Uncharacterized protein</fullName>
    </submittedName>
</protein>
<dbReference type="InParanoid" id="A0A077ZRB5"/>
<organism evidence="1 2">
    <name type="scientific">Stylonychia lemnae</name>
    <name type="common">Ciliate</name>
    <dbReference type="NCBI Taxonomy" id="5949"/>
    <lineage>
        <taxon>Eukaryota</taxon>
        <taxon>Sar</taxon>
        <taxon>Alveolata</taxon>
        <taxon>Ciliophora</taxon>
        <taxon>Intramacronucleata</taxon>
        <taxon>Spirotrichea</taxon>
        <taxon>Stichotrichia</taxon>
        <taxon>Sporadotrichida</taxon>
        <taxon>Oxytrichidae</taxon>
        <taxon>Stylonychinae</taxon>
        <taxon>Stylonychia</taxon>
    </lineage>
</organism>
<dbReference type="AlphaFoldDB" id="A0A077ZRB5"/>
<proteinExistence type="predicted"/>
<reference evidence="1 2" key="1">
    <citation type="submission" date="2014-06" db="EMBL/GenBank/DDBJ databases">
        <authorList>
            <person name="Swart Estienne"/>
        </authorList>
    </citation>
    <scope>NUCLEOTIDE SEQUENCE [LARGE SCALE GENOMIC DNA]</scope>
    <source>
        <strain evidence="1 2">130c</strain>
    </source>
</reference>
<dbReference type="EMBL" id="CCKQ01001338">
    <property type="protein sequence ID" value="CDW72437.1"/>
    <property type="molecule type" value="Genomic_DNA"/>
</dbReference>
<dbReference type="Proteomes" id="UP000039865">
    <property type="component" value="Unassembled WGS sequence"/>
</dbReference>
<sequence>MKDLLVTIEDLKITNNLKDIFDLKPTLIELDRVLEQIVFKQTEYHKRKRNKKATLRLREYLVRKGKYLLINQLDIVDEEEEGQIPFSRSNENSVITCDIFISNSSYYSNAQRKSRYNTDYSVSVNGTKMRSKSPQKEIVFTKEQLDEIERKRQIIIKLKTKKQIENEDTNQLALKKSE</sequence>
<accession>A0A077ZRB5</accession>
<evidence type="ECO:0000313" key="1">
    <source>
        <dbReference type="EMBL" id="CDW72437.1"/>
    </source>
</evidence>
<keyword evidence="2" id="KW-1185">Reference proteome</keyword>